<feature type="transmembrane region" description="Helical" evidence="1">
    <location>
        <begin position="133"/>
        <end position="152"/>
    </location>
</feature>
<evidence type="ECO:0008006" key="4">
    <source>
        <dbReference type="Google" id="ProtNLM"/>
    </source>
</evidence>
<name>A0ABV8CQ89_9GAMM</name>
<feature type="transmembrane region" description="Helical" evidence="1">
    <location>
        <begin position="68"/>
        <end position="88"/>
    </location>
</feature>
<keyword evidence="3" id="KW-1185">Reference proteome</keyword>
<reference evidence="3" key="1">
    <citation type="journal article" date="2019" name="Int. J. Syst. Evol. Microbiol.">
        <title>The Global Catalogue of Microorganisms (GCM) 10K type strain sequencing project: providing services to taxonomists for standard genome sequencing and annotation.</title>
        <authorList>
            <consortium name="The Broad Institute Genomics Platform"/>
            <consortium name="The Broad Institute Genome Sequencing Center for Infectious Disease"/>
            <person name="Wu L."/>
            <person name="Ma J."/>
        </authorList>
    </citation>
    <scope>NUCLEOTIDE SEQUENCE [LARGE SCALE GENOMIC DNA]</scope>
    <source>
        <strain evidence="3">CCUG 54939</strain>
    </source>
</reference>
<keyword evidence="1" id="KW-0472">Membrane</keyword>
<evidence type="ECO:0000313" key="3">
    <source>
        <dbReference type="Proteomes" id="UP001595692"/>
    </source>
</evidence>
<dbReference type="Proteomes" id="UP001595692">
    <property type="component" value="Unassembled WGS sequence"/>
</dbReference>
<accession>A0ABV8CQ89</accession>
<feature type="transmembrane region" description="Helical" evidence="1">
    <location>
        <begin position="32"/>
        <end position="56"/>
    </location>
</feature>
<keyword evidence="1" id="KW-0812">Transmembrane</keyword>
<protein>
    <recommendedName>
        <fullName evidence="4">DUF2306 domain-containing protein</fullName>
    </recommendedName>
</protein>
<dbReference type="EMBL" id="JBHSAF010000014">
    <property type="protein sequence ID" value="MFC3914074.1"/>
    <property type="molecule type" value="Genomic_DNA"/>
</dbReference>
<dbReference type="RefSeq" id="WP_377152569.1">
    <property type="nucleotide sequence ID" value="NZ_JBHSAF010000014.1"/>
</dbReference>
<comment type="caution">
    <text evidence="2">The sequence shown here is derived from an EMBL/GenBank/DDBJ whole genome shotgun (WGS) entry which is preliminary data.</text>
</comment>
<evidence type="ECO:0000313" key="2">
    <source>
        <dbReference type="EMBL" id="MFC3914074.1"/>
    </source>
</evidence>
<evidence type="ECO:0000256" key="1">
    <source>
        <dbReference type="SAM" id="Phobius"/>
    </source>
</evidence>
<gene>
    <name evidence="2" type="ORF">ACFOSS_11420</name>
</gene>
<keyword evidence="1" id="KW-1133">Transmembrane helix</keyword>
<proteinExistence type="predicted"/>
<feature type="transmembrane region" description="Helical" evidence="1">
    <location>
        <begin position="100"/>
        <end position="121"/>
    </location>
</feature>
<organism evidence="2 3">
    <name type="scientific">Pseudaeromonas sharmana</name>
    <dbReference type="NCBI Taxonomy" id="328412"/>
    <lineage>
        <taxon>Bacteria</taxon>
        <taxon>Pseudomonadati</taxon>
        <taxon>Pseudomonadota</taxon>
        <taxon>Gammaproteobacteria</taxon>
        <taxon>Aeromonadales</taxon>
        <taxon>Aeromonadaceae</taxon>
        <taxon>Pseudaeromonas</taxon>
    </lineage>
</organism>
<sequence>MVWYTLAALHCFLLAMLAQQWRQPESQNRQPALGTGMMISLLLMNVAGFYPLLMAYFHLYPISTPNHFAIVLLLWQLTLSGLLVTFAGPRSLRVTRLAKWTGLPLQVALGLISALVATVVLRMDMASGSLLSAWTPLFVLASTLLSIAYWNLLLRAAHRLAQPSSPQDAD</sequence>